<name>U4ULF0_DENPD</name>
<accession>U4ULF0</accession>
<reference evidence="1 2" key="1">
    <citation type="journal article" date="2013" name="Genome Biol.">
        <title>Draft genome of the mountain pine beetle, Dendroctonus ponderosae Hopkins, a major forest pest.</title>
        <authorList>
            <person name="Keeling C.I."/>
            <person name="Yuen M.M."/>
            <person name="Liao N.Y."/>
            <person name="Docking T.R."/>
            <person name="Chan S.K."/>
            <person name="Taylor G.A."/>
            <person name="Palmquist D.L."/>
            <person name="Jackman S.D."/>
            <person name="Nguyen A."/>
            <person name="Li M."/>
            <person name="Henderson H."/>
            <person name="Janes J.K."/>
            <person name="Zhao Y."/>
            <person name="Pandoh P."/>
            <person name="Moore R."/>
            <person name="Sperling F.A."/>
            <person name="Huber D.P."/>
            <person name="Birol I."/>
            <person name="Jones S.J."/>
            <person name="Bohlmann J."/>
        </authorList>
    </citation>
    <scope>NUCLEOTIDE SEQUENCE</scope>
</reference>
<dbReference type="AlphaFoldDB" id="U4ULF0"/>
<organism evidence="1 2">
    <name type="scientific">Dendroctonus ponderosae</name>
    <name type="common">Mountain pine beetle</name>
    <dbReference type="NCBI Taxonomy" id="77166"/>
    <lineage>
        <taxon>Eukaryota</taxon>
        <taxon>Metazoa</taxon>
        <taxon>Ecdysozoa</taxon>
        <taxon>Arthropoda</taxon>
        <taxon>Hexapoda</taxon>
        <taxon>Insecta</taxon>
        <taxon>Pterygota</taxon>
        <taxon>Neoptera</taxon>
        <taxon>Endopterygota</taxon>
        <taxon>Coleoptera</taxon>
        <taxon>Polyphaga</taxon>
        <taxon>Cucujiformia</taxon>
        <taxon>Curculionidae</taxon>
        <taxon>Scolytinae</taxon>
        <taxon>Dendroctonus</taxon>
    </lineage>
</organism>
<dbReference type="Proteomes" id="UP000030742">
    <property type="component" value="Unassembled WGS sequence"/>
</dbReference>
<dbReference type="OrthoDB" id="6623312at2759"/>
<dbReference type="EMBL" id="KB632375">
    <property type="protein sequence ID" value="ERL93942.1"/>
    <property type="molecule type" value="Genomic_DNA"/>
</dbReference>
<evidence type="ECO:0000313" key="2">
    <source>
        <dbReference type="Proteomes" id="UP000030742"/>
    </source>
</evidence>
<evidence type="ECO:0000313" key="1">
    <source>
        <dbReference type="EMBL" id="ERL93942.1"/>
    </source>
</evidence>
<proteinExistence type="predicted"/>
<protein>
    <submittedName>
        <fullName evidence="1">Uncharacterized protein</fullName>
    </submittedName>
</protein>
<gene>
    <name evidence="1" type="ORF">D910_11228</name>
</gene>
<sequence>MKYQRFKVMPQKNLRSGFILLLISFYIVSNVKGNDKTLHNEDENMIEDQEQIIRQLFRNKRALQKPGFFRTLFSVVGEQYTDTKDTFRKVNDMINDNFLPENAQNAPVTEATTSKDVNATTTMAPYKITRNEFNKIIRRNLRGLVRLFNIELEDSLKQSKITQAEYKKELSKEVSKFL</sequence>